<dbReference type="PROSITE" id="PS50987">
    <property type="entry name" value="HTH_ARSR_2"/>
    <property type="match status" value="1"/>
</dbReference>
<evidence type="ECO:0000256" key="3">
    <source>
        <dbReference type="ARBA" id="ARBA00023163"/>
    </source>
</evidence>
<dbReference type="OrthoDB" id="9794330at2"/>
<gene>
    <name evidence="5" type="ORF">D3Y59_18060</name>
</gene>
<sequence length="125" mass="13577">MMNTTCIRVYADGDYLQQCQGRLADVDSSLQIMATVLALTGNEVRLRILYLLATEQQLCVCDIADILRMTVSAVSQHLRKLKDGDVLQARKVGQTVFYALSPTHAPVVQPLLAGLIASSTSAPTL</sequence>
<dbReference type="Gene3D" id="1.10.10.10">
    <property type="entry name" value="Winged helix-like DNA-binding domain superfamily/Winged helix DNA-binding domain"/>
    <property type="match status" value="1"/>
</dbReference>
<dbReference type="SMART" id="SM00418">
    <property type="entry name" value="HTH_ARSR"/>
    <property type="match status" value="1"/>
</dbReference>
<dbReference type="GO" id="GO:0003677">
    <property type="term" value="F:DNA binding"/>
    <property type="evidence" value="ECO:0007669"/>
    <property type="project" value="UniProtKB-KW"/>
</dbReference>
<dbReference type="Proteomes" id="UP000262802">
    <property type="component" value="Plasmid unnamed3"/>
</dbReference>
<evidence type="ECO:0000256" key="2">
    <source>
        <dbReference type="ARBA" id="ARBA00023125"/>
    </source>
</evidence>
<protein>
    <submittedName>
        <fullName evidence="5">ArsR family transcriptional regulator</fullName>
    </submittedName>
</protein>
<dbReference type="InterPro" id="IPR051011">
    <property type="entry name" value="Metal_resp_trans_reg"/>
</dbReference>
<dbReference type="InterPro" id="IPR001845">
    <property type="entry name" value="HTH_ArsR_DNA-bd_dom"/>
</dbReference>
<dbReference type="PRINTS" id="PR00778">
    <property type="entry name" value="HTHARSR"/>
</dbReference>
<evidence type="ECO:0000259" key="4">
    <source>
        <dbReference type="PROSITE" id="PS50987"/>
    </source>
</evidence>
<organism evidence="5 6">
    <name type="scientific">Hymenobacter oligotrophus</name>
    <dbReference type="NCBI Taxonomy" id="2319843"/>
    <lineage>
        <taxon>Bacteria</taxon>
        <taxon>Pseudomonadati</taxon>
        <taxon>Bacteroidota</taxon>
        <taxon>Cytophagia</taxon>
        <taxon>Cytophagales</taxon>
        <taxon>Hymenobacteraceae</taxon>
        <taxon>Hymenobacter</taxon>
    </lineage>
</organism>
<evidence type="ECO:0000313" key="5">
    <source>
        <dbReference type="EMBL" id="AYA39089.1"/>
    </source>
</evidence>
<dbReference type="EMBL" id="CP032320">
    <property type="protein sequence ID" value="AYA39089.1"/>
    <property type="molecule type" value="Genomic_DNA"/>
</dbReference>
<dbReference type="NCBIfam" id="NF033788">
    <property type="entry name" value="HTH_metalloreg"/>
    <property type="match status" value="1"/>
</dbReference>
<dbReference type="AlphaFoldDB" id="A0A3B7RF23"/>
<keyword evidence="1" id="KW-0805">Transcription regulation</keyword>
<dbReference type="CDD" id="cd00090">
    <property type="entry name" value="HTH_ARSR"/>
    <property type="match status" value="1"/>
</dbReference>
<dbReference type="SUPFAM" id="SSF46785">
    <property type="entry name" value="Winged helix' DNA-binding domain"/>
    <property type="match status" value="1"/>
</dbReference>
<dbReference type="InterPro" id="IPR036390">
    <property type="entry name" value="WH_DNA-bd_sf"/>
</dbReference>
<evidence type="ECO:0000313" key="6">
    <source>
        <dbReference type="Proteomes" id="UP000262802"/>
    </source>
</evidence>
<accession>A0A3B7RF23</accession>
<keyword evidence="2" id="KW-0238">DNA-binding</keyword>
<dbReference type="InterPro" id="IPR036388">
    <property type="entry name" value="WH-like_DNA-bd_sf"/>
</dbReference>
<keyword evidence="6" id="KW-1185">Reference proteome</keyword>
<dbReference type="InterPro" id="IPR011991">
    <property type="entry name" value="ArsR-like_HTH"/>
</dbReference>
<dbReference type="GO" id="GO:0003700">
    <property type="term" value="F:DNA-binding transcription factor activity"/>
    <property type="evidence" value="ECO:0007669"/>
    <property type="project" value="InterPro"/>
</dbReference>
<keyword evidence="3" id="KW-0804">Transcription</keyword>
<geneLocation type="plasmid" evidence="5 6">
    <name>unnamed3</name>
</geneLocation>
<feature type="domain" description="HTH arsR-type" evidence="4">
    <location>
        <begin position="26"/>
        <end position="120"/>
    </location>
</feature>
<keyword evidence="5" id="KW-0614">Plasmid</keyword>
<dbReference type="PANTHER" id="PTHR43132">
    <property type="entry name" value="ARSENICAL RESISTANCE OPERON REPRESSOR ARSR-RELATED"/>
    <property type="match status" value="1"/>
</dbReference>
<dbReference type="KEGG" id="hyh:D3Y59_18060"/>
<proteinExistence type="predicted"/>
<name>A0A3B7RF23_9BACT</name>
<dbReference type="PANTHER" id="PTHR43132:SF6">
    <property type="entry name" value="HTH-TYPE TRANSCRIPTIONAL REPRESSOR CZRA"/>
    <property type="match status" value="1"/>
</dbReference>
<reference evidence="5 6" key="1">
    <citation type="submission" date="2018-09" db="EMBL/GenBank/DDBJ databases">
        <title>Hymenobacter medium sp. nov., isolated from R2A medium.</title>
        <authorList>
            <person name="Yingchao G."/>
        </authorList>
    </citation>
    <scope>NUCLEOTIDE SEQUENCE [LARGE SCALE GENOMIC DNA]</scope>
    <source>
        <strain evidence="6">sh-6</strain>
        <plasmid evidence="5 6">unnamed3</plasmid>
    </source>
</reference>
<dbReference type="Pfam" id="PF01022">
    <property type="entry name" value="HTH_5"/>
    <property type="match status" value="1"/>
</dbReference>
<evidence type="ECO:0000256" key="1">
    <source>
        <dbReference type="ARBA" id="ARBA00023015"/>
    </source>
</evidence>